<protein>
    <submittedName>
        <fullName evidence="1">Uncharacterized protein</fullName>
    </submittedName>
</protein>
<evidence type="ECO:0000313" key="1">
    <source>
        <dbReference type="EMBL" id="CAH0391519.1"/>
    </source>
</evidence>
<keyword evidence="2" id="KW-1185">Reference proteome</keyword>
<proteinExistence type="predicted"/>
<gene>
    <name evidence="1" type="ORF">BEMITA_LOCUS10127</name>
</gene>
<dbReference type="Proteomes" id="UP001152759">
    <property type="component" value="Chromosome 6"/>
</dbReference>
<dbReference type="AlphaFoldDB" id="A0A9P0AEL8"/>
<reference evidence="1" key="1">
    <citation type="submission" date="2021-12" db="EMBL/GenBank/DDBJ databases">
        <authorList>
            <person name="King R."/>
        </authorList>
    </citation>
    <scope>NUCLEOTIDE SEQUENCE</scope>
</reference>
<organism evidence="1 2">
    <name type="scientific">Bemisia tabaci</name>
    <name type="common">Sweetpotato whitefly</name>
    <name type="synonym">Aleurodes tabaci</name>
    <dbReference type="NCBI Taxonomy" id="7038"/>
    <lineage>
        <taxon>Eukaryota</taxon>
        <taxon>Metazoa</taxon>
        <taxon>Ecdysozoa</taxon>
        <taxon>Arthropoda</taxon>
        <taxon>Hexapoda</taxon>
        <taxon>Insecta</taxon>
        <taxon>Pterygota</taxon>
        <taxon>Neoptera</taxon>
        <taxon>Paraneoptera</taxon>
        <taxon>Hemiptera</taxon>
        <taxon>Sternorrhyncha</taxon>
        <taxon>Aleyrodoidea</taxon>
        <taxon>Aleyrodidae</taxon>
        <taxon>Aleyrodinae</taxon>
        <taxon>Bemisia</taxon>
    </lineage>
</organism>
<dbReference type="EMBL" id="OU963867">
    <property type="protein sequence ID" value="CAH0391519.1"/>
    <property type="molecule type" value="Genomic_DNA"/>
</dbReference>
<accession>A0A9P0AEL8</accession>
<name>A0A9P0AEL8_BEMTA</name>
<evidence type="ECO:0000313" key="2">
    <source>
        <dbReference type="Proteomes" id="UP001152759"/>
    </source>
</evidence>
<sequence length="115" mass="13552">MVPHMKIKLSGSLVSSKRVIKGPDYLRSIVHYVEYEKADDKNKEGMQMKKFKTKNEGIFASTDLDEYYEKFRVKINKESFDFHMNRSGWVLKKIHTGYGAKCQPLLRFTSKRNVR</sequence>